<evidence type="ECO:0000256" key="1">
    <source>
        <dbReference type="SAM" id="Phobius"/>
    </source>
</evidence>
<name>A0A0F7L605_9VIRU</name>
<dbReference type="EMBL" id="KR029587">
    <property type="protein sequence ID" value="AKH46937.1"/>
    <property type="molecule type" value="Genomic_DNA"/>
</dbReference>
<accession>A0A0F7L605</accession>
<feature type="transmembrane region" description="Helical" evidence="1">
    <location>
        <begin position="32"/>
        <end position="54"/>
    </location>
</feature>
<evidence type="ECO:0000313" key="2">
    <source>
        <dbReference type="EMBL" id="AKH46937.1"/>
    </source>
</evidence>
<reference evidence="2" key="1">
    <citation type="journal article" date="2015" name="Front. Microbiol.">
        <title>Combining genomic sequencing methods to explore viral diversity and reveal potential virus-host interactions.</title>
        <authorList>
            <person name="Chow C.E."/>
            <person name="Winget D.M."/>
            <person name="White R.A.III."/>
            <person name="Hallam S.J."/>
            <person name="Suttle C.A."/>
        </authorList>
    </citation>
    <scope>NUCLEOTIDE SEQUENCE</scope>
    <source>
        <strain evidence="2">Anoxic2_3</strain>
    </source>
</reference>
<sequence>MRVIRFVVKWPIMAFLSGLAGSAVVHHYGSHYWPLAILACLYVGGGGAAWSHILEK</sequence>
<protein>
    <submittedName>
        <fullName evidence="2">Uncharacterized protein</fullName>
    </submittedName>
</protein>
<reference evidence="2" key="2">
    <citation type="submission" date="2015-03" db="EMBL/GenBank/DDBJ databases">
        <authorList>
            <person name="Chow C.-E.T."/>
            <person name="Winget D.M."/>
            <person name="White R.A.III."/>
            <person name="Hallam S.J."/>
            <person name="Suttle C.A."/>
        </authorList>
    </citation>
    <scope>NUCLEOTIDE SEQUENCE</scope>
    <source>
        <strain evidence="2">Anoxic2_3</strain>
    </source>
</reference>
<proteinExistence type="predicted"/>
<feature type="transmembrane region" description="Helical" evidence="1">
    <location>
        <begin position="7"/>
        <end position="26"/>
    </location>
</feature>
<organism evidence="2">
    <name type="scientific">uncultured marine virus</name>
    <dbReference type="NCBI Taxonomy" id="186617"/>
    <lineage>
        <taxon>Viruses</taxon>
        <taxon>environmental samples</taxon>
    </lineage>
</organism>
<keyword evidence="1" id="KW-0472">Membrane</keyword>
<keyword evidence="1" id="KW-0812">Transmembrane</keyword>
<keyword evidence="1" id="KW-1133">Transmembrane helix</keyword>